<proteinExistence type="predicted"/>
<evidence type="ECO:0000313" key="2">
    <source>
        <dbReference type="EMBL" id="ELQ38728.1"/>
    </source>
</evidence>
<protein>
    <submittedName>
        <fullName evidence="2">Uncharacterized protein</fullName>
    </submittedName>
</protein>
<accession>A0AA97NYI8</accession>
<organism evidence="2">
    <name type="scientific">Pyricularia oryzae (strain Y34)</name>
    <name type="common">Rice blast fungus</name>
    <name type="synonym">Magnaporthe oryzae</name>
    <dbReference type="NCBI Taxonomy" id="1143189"/>
    <lineage>
        <taxon>Eukaryota</taxon>
        <taxon>Fungi</taxon>
        <taxon>Dikarya</taxon>
        <taxon>Ascomycota</taxon>
        <taxon>Pezizomycotina</taxon>
        <taxon>Sordariomycetes</taxon>
        <taxon>Sordariomycetidae</taxon>
        <taxon>Magnaporthales</taxon>
        <taxon>Pyriculariaceae</taxon>
        <taxon>Pyricularia</taxon>
    </lineage>
</organism>
<reference evidence="2" key="1">
    <citation type="journal article" date="2012" name="PLoS Genet.">
        <title>Comparative analysis of the genomes of two field isolates of the rice blast fungus Magnaporthe oryzae.</title>
        <authorList>
            <person name="Xue M."/>
            <person name="Yang J."/>
            <person name="Li Z."/>
            <person name="Hu S."/>
            <person name="Yao N."/>
            <person name="Dean R.A."/>
            <person name="Zhao W."/>
            <person name="Shen M."/>
            <person name="Zhang H."/>
            <person name="Li C."/>
            <person name="Liu L."/>
            <person name="Cao L."/>
            <person name="Xu X."/>
            <person name="Xing Y."/>
            <person name="Hsiang T."/>
            <person name="Zhang Z."/>
            <person name="Xu J.R."/>
            <person name="Peng Y.L."/>
        </authorList>
    </citation>
    <scope>NUCLEOTIDE SEQUENCE</scope>
    <source>
        <strain evidence="2">Y34</strain>
    </source>
</reference>
<dbReference type="Proteomes" id="UP000011086">
    <property type="component" value="Unassembled WGS sequence"/>
</dbReference>
<sequence length="152" mass="17189">MNGRSDHQAQPQSSNYSRSDLDGPSSVVPYVCIFGSFVRTVSSRRRRGLARPKRSPAGVFQLGGACSILGRYDSLPCSQVAEVRYWACFFPLIVYDWHHVVKKFSSRLLSSMRTAPSRAMCRSWCWRGRMSGYFFAVSKERPALRLPNLDAS</sequence>
<feature type="region of interest" description="Disordered" evidence="1">
    <location>
        <begin position="1"/>
        <end position="22"/>
    </location>
</feature>
<gene>
    <name evidence="2" type="ORF">OOU_Y34scaffold00528g20</name>
</gene>
<feature type="compositionally biased region" description="Polar residues" evidence="1">
    <location>
        <begin position="8"/>
        <end position="18"/>
    </location>
</feature>
<name>A0AA97NYI8_PYRO3</name>
<dbReference type="AlphaFoldDB" id="A0AA97NYI8"/>
<evidence type="ECO:0000256" key="1">
    <source>
        <dbReference type="SAM" id="MobiDB-lite"/>
    </source>
</evidence>
<dbReference type="EMBL" id="JH793541">
    <property type="protein sequence ID" value="ELQ38728.1"/>
    <property type="molecule type" value="Genomic_DNA"/>
</dbReference>